<comment type="subcellular location">
    <subcellularLocation>
        <location evidence="1">Nucleus</location>
    </subcellularLocation>
</comment>
<reference evidence="9 10" key="1">
    <citation type="submission" date="2019-04" db="EMBL/GenBank/DDBJ databases">
        <title>Draft genome of the big-headed turtle Platysternon megacephalum.</title>
        <authorList>
            <person name="Gong S."/>
        </authorList>
    </citation>
    <scope>NUCLEOTIDE SEQUENCE [LARGE SCALE GENOMIC DNA]</scope>
    <source>
        <strain evidence="9">DO16091913</strain>
        <tissue evidence="9">Muscle</tissue>
    </source>
</reference>
<dbReference type="EMBL" id="QXTE01000301">
    <property type="protein sequence ID" value="TFJ99862.1"/>
    <property type="molecule type" value="Genomic_DNA"/>
</dbReference>
<feature type="domain" description="PARP catalytic" evidence="8">
    <location>
        <begin position="56"/>
        <end position="252"/>
    </location>
</feature>
<dbReference type="SUPFAM" id="SSF56399">
    <property type="entry name" value="ADP-ribosylation"/>
    <property type="match status" value="1"/>
</dbReference>
<protein>
    <recommendedName>
        <fullName evidence="7">Poly [ADP-ribose] polymerase</fullName>
        <shortName evidence="7">PARP</shortName>
        <ecNumber evidence="7">2.4.2.-</ecNumber>
    </recommendedName>
</protein>
<evidence type="ECO:0000256" key="4">
    <source>
        <dbReference type="ARBA" id="ARBA00023027"/>
    </source>
</evidence>
<keyword evidence="4 7" id="KW-0520">NAD</keyword>
<dbReference type="EC" id="2.4.2.-" evidence="7"/>
<evidence type="ECO:0000256" key="2">
    <source>
        <dbReference type="ARBA" id="ARBA00022676"/>
    </source>
</evidence>
<keyword evidence="2 7" id="KW-0328">Glycosyltransferase</keyword>
<sequence length="252" mass="29131">MRGTNRLLKAQQRCLRRAEIEWDGQRAEIDLLKAVGVAPGTGAPIHLRREICLWDRCLTPHWEPMGESLVELVEGSEEYREVAEGFKQTAPGYYILHIQRVQNRVLWVPYCWQRRWMEEKNPPGELNERLLYHGTRPENRRSIQEIGLRNTCRKVGIYGQGLYFAVEAAQSADYAKPDAHGHRFMFQVRVLTGQFTQGKEDMALPPEKPDGGGRYDSVVNVVSRPSIFVTFFDDLPYPEYLITFRGTRPPQN</sequence>
<dbReference type="PROSITE" id="PS51059">
    <property type="entry name" value="PARP_CATALYTIC"/>
    <property type="match status" value="1"/>
</dbReference>
<dbReference type="Gene3D" id="3.90.228.10">
    <property type="match status" value="1"/>
</dbReference>
<keyword evidence="3 7" id="KW-0808">Transferase</keyword>
<comment type="similarity">
    <text evidence="6">Belongs to the ARTD/PARP family.</text>
</comment>
<gene>
    <name evidence="9" type="ORF">DR999_PMT18075</name>
</gene>
<evidence type="ECO:0000256" key="1">
    <source>
        <dbReference type="ARBA" id="ARBA00004123"/>
    </source>
</evidence>
<evidence type="ECO:0000313" key="10">
    <source>
        <dbReference type="Proteomes" id="UP000297703"/>
    </source>
</evidence>
<dbReference type="GO" id="GO:0010629">
    <property type="term" value="P:negative regulation of gene expression"/>
    <property type="evidence" value="ECO:0007669"/>
    <property type="project" value="TreeGrafter"/>
</dbReference>
<evidence type="ECO:0000256" key="3">
    <source>
        <dbReference type="ARBA" id="ARBA00022679"/>
    </source>
</evidence>
<evidence type="ECO:0000256" key="6">
    <source>
        <dbReference type="ARBA" id="ARBA00024347"/>
    </source>
</evidence>
<dbReference type="GO" id="GO:0005634">
    <property type="term" value="C:nucleus"/>
    <property type="evidence" value="ECO:0007669"/>
    <property type="project" value="UniProtKB-SubCell"/>
</dbReference>
<keyword evidence="5" id="KW-0539">Nucleus</keyword>
<dbReference type="GO" id="GO:0003714">
    <property type="term" value="F:transcription corepressor activity"/>
    <property type="evidence" value="ECO:0007669"/>
    <property type="project" value="TreeGrafter"/>
</dbReference>
<dbReference type="InterPro" id="IPR052056">
    <property type="entry name" value="Mono-ARTD/PARP"/>
</dbReference>
<name>A0A4D9DY06_9SAUR</name>
<evidence type="ECO:0000259" key="8">
    <source>
        <dbReference type="PROSITE" id="PS51059"/>
    </source>
</evidence>
<accession>A0A4D9DY06</accession>
<dbReference type="OrthoDB" id="6133115at2759"/>
<dbReference type="PANTHER" id="PTHR14453:SF107">
    <property type="entry name" value="POLY [ADP-RIBOSE] POLYMERASE"/>
    <property type="match status" value="1"/>
</dbReference>
<dbReference type="GO" id="GO:0003950">
    <property type="term" value="F:NAD+ poly-ADP-ribosyltransferase activity"/>
    <property type="evidence" value="ECO:0007669"/>
    <property type="project" value="UniProtKB-UniRule"/>
</dbReference>
<dbReference type="Proteomes" id="UP000297703">
    <property type="component" value="Unassembled WGS sequence"/>
</dbReference>
<dbReference type="GO" id="GO:1990404">
    <property type="term" value="F:NAD+-protein mono-ADP-ribosyltransferase activity"/>
    <property type="evidence" value="ECO:0007669"/>
    <property type="project" value="TreeGrafter"/>
</dbReference>
<organism evidence="9 10">
    <name type="scientific">Platysternon megacephalum</name>
    <name type="common">big-headed turtle</name>
    <dbReference type="NCBI Taxonomy" id="55544"/>
    <lineage>
        <taxon>Eukaryota</taxon>
        <taxon>Metazoa</taxon>
        <taxon>Chordata</taxon>
        <taxon>Craniata</taxon>
        <taxon>Vertebrata</taxon>
        <taxon>Euteleostomi</taxon>
        <taxon>Archelosauria</taxon>
        <taxon>Testudinata</taxon>
        <taxon>Testudines</taxon>
        <taxon>Cryptodira</taxon>
        <taxon>Durocryptodira</taxon>
        <taxon>Testudinoidea</taxon>
        <taxon>Platysternidae</taxon>
        <taxon>Platysternon</taxon>
    </lineage>
</organism>
<dbReference type="GO" id="GO:0005737">
    <property type="term" value="C:cytoplasm"/>
    <property type="evidence" value="ECO:0007669"/>
    <property type="project" value="TreeGrafter"/>
</dbReference>
<dbReference type="STRING" id="55544.A0A4D9DY06"/>
<evidence type="ECO:0000256" key="7">
    <source>
        <dbReference type="RuleBase" id="RU362114"/>
    </source>
</evidence>
<proteinExistence type="inferred from homology"/>
<reference evidence="9 10" key="2">
    <citation type="submission" date="2019-04" db="EMBL/GenBank/DDBJ databases">
        <title>The genome sequence of big-headed turtle.</title>
        <authorList>
            <person name="Gong S."/>
        </authorList>
    </citation>
    <scope>NUCLEOTIDE SEQUENCE [LARGE SCALE GENOMIC DNA]</scope>
    <source>
        <strain evidence="9">DO16091913</strain>
        <tissue evidence="9">Muscle</tissue>
    </source>
</reference>
<evidence type="ECO:0000313" key="9">
    <source>
        <dbReference type="EMBL" id="TFJ99862.1"/>
    </source>
</evidence>
<dbReference type="Pfam" id="PF00644">
    <property type="entry name" value="PARP"/>
    <property type="match status" value="1"/>
</dbReference>
<evidence type="ECO:0000256" key="5">
    <source>
        <dbReference type="ARBA" id="ARBA00023242"/>
    </source>
</evidence>
<dbReference type="GO" id="GO:0070212">
    <property type="term" value="P:protein poly-ADP-ribosylation"/>
    <property type="evidence" value="ECO:0007669"/>
    <property type="project" value="TreeGrafter"/>
</dbReference>
<dbReference type="InterPro" id="IPR012317">
    <property type="entry name" value="Poly(ADP-ribose)pol_cat_dom"/>
</dbReference>
<keyword evidence="10" id="KW-1185">Reference proteome</keyword>
<dbReference type="AlphaFoldDB" id="A0A4D9DY06"/>
<comment type="caution">
    <text evidence="9">The sequence shown here is derived from an EMBL/GenBank/DDBJ whole genome shotgun (WGS) entry which is preliminary data.</text>
</comment>
<dbReference type="PANTHER" id="PTHR14453">
    <property type="entry name" value="PARP/ZINC FINGER CCCH TYPE DOMAIN CONTAINING PROTEIN"/>
    <property type="match status" value="1"/>
</dbReference>